<proteinExistence type="inferred from homology"/>
<dbReference type="InterPro" id="IPR018283">
    <property type="entry name" value="Ribosomal_eS8_CS"/>
</dbReference>
<dbReference type="InterPro" id="IPR022309">
    <property type="entry name" value="Ribosomal_Se8/biogenesis_NSA2"/>
</dbReference>
<keyword evidence="2 4" id="KW-0689">Ribosomal protein</keyword>
<evidence type="ECO:0000313" key="6">
    <source>
        <dbReference type="EMBL" id="CAI0379114.1"/>
    </source>
</evidence>
<evidence type="ECO:0000313" key="7">
    <source>
        <dbReference type="EMBL" id="CAI0379197.1"/>
    </source>
</evidence>
<feature type="region of interest" description="Disordered" evidence="5">
    <location>
        <begin position="1"/>
        <end position="35"/>
    </location>
</feature>
<dbReference type="GO" id="GO:0005840">
    <property type="term" value="C:ribosome"/>
    <property type="evidence" value="ECO:0007669"/>
    <property type="project" value="UniProtKB-KW"/>
</dbReference>
<evidence type="ECO:0000256" key="1">
    <source>
        <dbReference type="ARBA" id="ARBA00005257"/>
    </source>
</evidence>
<dbReference type="Pfam" id="PF01201">
    <property type="entry name" value="Ribosomal_S8e"/>
    <property type="match status" value="1"/>
</dbReference>
<dbReference type="EMBL" id="CAMGYJ010000002">
    <property type="protein sequence ID" value="CAI0379197.1"/>
    <property type="molecule type" value="Genomic_DNA"/>
</dbReference>
<keyword evidence="8" id="KW-1185">Reference proteome</keyword>
<comment type="similarity">
    <text evidence="1 4">Belongs to the eukaryotic ribosomal protein eS8 family.</text>
</comment>
<organism evidence="7 8">
    <name type="scientific">Linum tenue</name>
    <dbReference type="NCBI Taxonomy" id="586396"/>
    <lineage>
        <taxon>Eukaryota</taxon>
        <taxon>Viridiplantae</taxon>
        <taxon>Streptophyta</taxon>
        <taxon>Embryophyta</taxon>
        <taxon>Tracheophyta</taxon>
        <taxon>Spermatophyta</taxon>
        <taxon>Magnoliopsida</taxon>
        <taxon>eudicotyledons</taxon>
        <taxon>Gunneridae</taxon>
        <taxon>Pentapetalae</taxon>
        <taxon>rosids</taxon>
        <taxon>fabids</taxon>
        <taxon>Malpighiales</taxon>
        <taxon>Linaceae</taxon>
        <taxon>Linum</taxon>
    </lineage>
</organism>
<dbReference type="GO" id="GO:0003735">
    <property type="term" value="F:structural constituent of ribosome"/>
    <property type="evidence" value="ECO:0007669"/>
    <property type="project" value="InterPro"/>
</dbReference>
<accession>A0AAV0H1N6</accession>
<evidence type="ECO:0000256" key="3">
    <source>
        <dbReference type="ARBA" id="ARBA00023274"/>
    </source>
</evidence>
<keyword evidence="3 4" id="KW-0687">Ribonucleoprotein</keyword>
<dbReference type="AlphaFoldDB" id="A0AAV0H1N6"/>
<dbReference type="NCBIfam" id="TIGR00307">
    <property type="entry name" value="eS8"/>
    <property type="match status" value="1"/>
</dbReference>
<name>A0AAV0H1N6_9ROSI</name>
<dbReference type="EMBL" id="CAMGYJ010000002">
    <property type="protein sequence ID" value="CAI0379114.1"/>
    <property type="molecule type" value="Genomic_DNA"/>
</dbReference>
<gene>
    <name evidence="6" type="ORF">LITE_LOCUS2136</name>
    <name evidence="7" type="ORF">LITE_LOCUS2163</name>
</gene>
<dbReference type="PANTHER" id="PTHR10394">
    <property type="entry name" value="40S RIBOSOMAL PROTEIN S8"/>
    <property type="match status" value="1"/>
</dbReference>
<dbReference type="GO" id="GO:1990904">
    <property type="term" value="C:ribonucleoprotein complex"/>
    <property type="evidence" value="ECO:0007669"/>
    <property type="project" value="UniProtKB-KW"/>
</dbReference>
<dbReference type="FunFam" id="3.10.290.70:FF:000003">
    <property type="entry name" value="40S ribosomal protein S8"/>
    <property type="match status" value="1"/>
</dbReference>
<feature type="compositionally biased region" description="Basic residues" evidence="5">
    <location>
        <begin position="8"/>
        <end position="26"/>
    </location>
</feature>
<dbReference type="Gene3D" id="3.10.290.70">
    <property type="match status" value="2"/>
</dbReference>
<evidence type="ECO:0000256" key="4">
    <source>
        <dbReference type="RuleBase" id="RU000669"/>
    </source>
</evidence>
<sequence>MGISRDSMHKRRATGGKKKSWRKKRKYELGRQPANTKLSSNKTVRRVRVRGGNVKWRALRLDTGNFSWGSEAVTRKTRLLDVVYNASNNELVRTQTLVKSAIVQVDAAPFKQWYLQHYGVDIGRKKKNPAAAAAAKKEGEAEAVTEEVKKSSHVTRKLEKRQQTRQLDSHIEEQFGGGRLYILEGKELEFYMKKLQKKKGKGAAA</sequence>
<evidence type="ECO:0000256" key="2">
    <source>
        <dbReference type="ARBA" id="ARBA00022980"/>
    </source>
</evidence>
<dbReference type="Proteomes" id="UP001154282">
    <property type="component" value="Unassembled WGS sequence"/>
</dbReference>
<dbReference type="InterPro" id="IPR001047">
    <property type="entry name" value="Ribosomal_eS8"/>
</dbReference>
<protein>
    <recommendedName>
        <fullName evidence="4">40S ribosomal protein S8</fullName>
    </recommendedName>
</protein>
<dbReference type="PROSITE" id="PS01193">
    <property type="entry name" value="RIBOSOMAL_S8E"/>
    <property type="match status" value="1"/>
</dbReference>
<dbReference type="GO" id="GO:0006412">
    <property type="term" value="P:translation"/>
    <property type="evidence" value="ECO:0007669"/>
    <property type="project" value="InterPro"/>
</dbReference>
<comment type="caution">
    <text evidence="7">The sequence shown here is derived from an EMBL/GenBank/DDBJ whole genome shotgun (WGS) entry which is preliminary data.</text>
</comment>
<evidence type="ECO:0000256" key="5">
    <source>
        <dbReference type="SAM" id="MobiDB-lite"/>
    </source>
</evidence>
<evidence type="ECO:0000313" key="8">
    <source>
        <dbReference type="Proteomes" id="UP001154282"/>
    </source>
</evidence>
<dbReference type="CDD" id="cd11380">
    <property type="entry name" value="Ribosomal_S8e_like"/>
    <property type="match status" value="1"/>
</dbReference>
<reference evidence="7" key="1">
    <citation type="submission" date="2022-08" db="EMBL/GenBank/DDBJ databases">
        <authorList>
            <person name="Gutierrez-Valencia J."/>
        </authorList>
    </citation>
    <scope>NUCLEOTIDE SEQUENCE</scope>
</reference>